<feature type="region of interest" description="Disordered" evidence="6">
    <location>
        <begin position="331"/>
        <end position="359"/>
    </location>
</feature>
<sequence length="386" mass="43551">MTDYLSNVAIIGAGLGGCALAVALSERKIPVTLFEARPEITEGIPSGVILPPNGLRILDRLGIFQRIRDPCYIPTDRVFKNDQDETTKKLPVGGVERWGYRNHRVWRGILLDEMKAILKERNVTIHYESRFQGIVSDTAKEVTFRVNNETIHASMLFGSDGINSSIRQYIAPGVEPEYTGLTAVLGHIKWSNVDWPYPDYEHNATIQSKPGAILWIAEDSEAKHTPKHSREELAKLQADPDQLAAFYTENYDEYGPTARKIIDAVCKRKESLFIWPFMKMPKLERWYSETGRVVLVGNGAHALPPSSGQGVNQALEDVYFITLLLSSLDGTPSSTGQTTRPTRLPEAERQKVLAEGKVKTDQEEDMDWLYQPNIDEKVDVWLQKQR</sequence>
<dbReference type="PANTHER" id="PTHR13789:SF316">
    <property type="entry name" value="FAD-BINDING DOMAIN-CONTAINING PROTEIN"/>
    <property type="match status" value="1"/>
</dbReference>
<evidence type="ECO:0000256" key="3">
    <source>
        <dbReference type="ARBA" id="ARBA00022827"/>
    </source>
</evidence>
<dbReference type="PRINTS" id="PR00420">
    <property type="entry name" value="RNGMNOXGNASE"/>
</dbReference>
<dbReference type="Pfam" id="PF01494">
    <property type="entry name" value="FAD_binding_3"/>
    <property type="match status" value="1"/>
</dbReference>
<comment type="similarity">
    <text evidence="1">Belongs to the paxM FAD-dependent monooxygenase family.</text>
</comment>
<feature type="compositionally biased region" description="Basic and acidic residues" evidence="6">
    <location>
        <begin position="343"/>
        <end position="359"/>
    </location>
</feature>
<dbReference type="EMBL" id="CP090171">
    <property type="protein sequence ID" value="UJO21827.1"/>
    <property type="molecule type" value="Genomic_DNA"/>
</dbReference>
<dbReference type="Gene3D" id="3.50.50.60">
    <property type="entry name" value="FAD/NAD(P)-binding domain"/>
    <property type="match status" value="1"/>
</dbReference>
<dbReference type="OrthoDB" id="16820at2759"/>
<evidence type="ECO:0000259" key="7">
    <source>
        <dbReference type="Pfam" id="PF01494"/>
    </source>
</evidence>
<keyword evidence="5 8" id="KW-0503">Monooxygenase</keyword>
<keyword evidence="2" id="KW-0285">Flavoprotein</keyword>
<keyword evidence="9" id="KW-1185">Reference proteome</keyword>
<keyword evidence="3" id="KW-0274">FAD</keyword>
<dbReference type="InterPro" id="IPR036188">
    <property type="entry name" value="FAD/NAD-bd_sf"/>
</dbReference>
<reference evidence="8" key="1">
    <citation type="submission" date="2021-12" db="EMBL/GenBank/DDBJ databases">
        <authorList>
            <person name="Zaccaron A."/>
            <person name="Stergiopoulos I."/>
        </authorList>
    </citation>
    <scope>NUCLEOTIDE SEQUENCE</scope>
    <source>
        <strain evidence="8">Race5_Kim</strain>
    </source>
</reference>
<keyword evidence="4" id="KW-0560">Oxidoreductase</keyword>
<evidence type="ECO:0000313" key="8">
    <source>
        <dbReference type="EMBL" id="UJO21827.1"/>
    </source>
</evidence>
<organism evidence="8 9">
    <name type="scientific">Passalora fulva</name>
    <name type="common">Tomato leaf mold</name>
    <name type="synonym">Cladosporium fulvum</name>
    <dbReference type="NCBI Taxonomy" id="5499"/>
    <lineage>
        <taxon>Eukaryota</taxon>
        <taxon>Fungi</taxon>
        <taxon>Dikarya</taxon>
        <taxon>Ascomycota</taxon>
        <taxon>Pezizomycotina</taxon>
        <taxon>Dothideomycetes</taxon>
        <taxon>Dothideomycetidae</taxon>
        <taxon>Mycosphaerellales</taxon>
        <taxon>Mycosphaerellaceae</taxon>
        <taxon>Fulvia</taxon>
    </lineage>
</organism>
<feature type="compositionally biased region" description="Polar residues" evidence="6">
    <location>
        <begin position="331"/>
        <end position="341"/>
    </location>
</feature>
<dbReference type="GeneID" id="71988742"/>
<dbReference type="KEGG" id="ffu:CLAFUR5_08864"/>
<dbReference type="Proteomes" id="UP000756132">
    <property type="component" value="Chromosome 9"/>
</dbReference>
<dbReference type="PANTHER" id="PTHR13789">
    <property type="entry name" value="MONOOXYGENASE"/>
    <property type="match status" value="1"/>
</dbReference>
<dbReference type="InterPro" id="IPR002938">
    <property type="entry name" value="FAD-bd"/>
</dbReference>
<proteinExistence type="inferred from homology"/>
<evidence type="ECO:0000256" key="4">
    <source>
        <dbReference type="ARBA" id="ARBA00023002"/>
    </source>
</evidence>
<dbReference type="SUPFAM" id="SSF51905">
    <property type="entry name" value="FAD/NAD(P)-binding domain"/>
    <property type="match status" value="1"/>
</dbReference>
<dbReference type="RefSeq" id="XP_047766193.1">
    <property type="nucleotide sequence ID" value="XM_047908012.1"/>
</dbReference>
<dbReference type="GO" id="GO:0004497">
    <property type="term" value="F:monooxygenase activity"/>
    <property type="evidence" value="ECO:0007669"/>
    <property type="project" value="UniProtKB-KW"/>
</dbReference>
<evidence type="ECO:0000313" key="9">
    <source>
        <dbReference type="Proteomes" id="UP000756132"/>
    </source>
</evidence>
<evidence type="ECO:0000256" key="5">
    <source>
        <dbReference type="ARBA" id="ARBA00023033"/>
    </source>
</evidence>
<evidence type="ECO:0000256" key="6">
    <source>
        <dbReference type="SAM" id="MobiDB-lite"/>
    </source>
</evidence>
<gene>
    <name evidence="8" type="ORF">CLAFUR5_08864</name>
</gene>
<dbReference type="GO" id="GO:0071949">
    <property type="term" value="F:FAD binding"/>
    <property type="evidence" value="ECO:0007669"/>
    <property type="project" value="InterPro"/>
</dbReference>
<feature type="domain" description="FAD-binding" evidence="7">
    <location>
        <begin position="7"/>
        <end position="327"/>
    </location>
</feature>
<accession>A0A9Q8PG80</accession>
<evidence type="ECO:0000256" key="1">
    <source>
        <dbReference type="ARBA" id="ARBA00007992"/>
    </source>
</evidence>
<reference evidence="8" key="2">
    <citation type="journal article" date="2022" name="Microb. Genom.">
        <title>A chromosome-scale genome assembly of the tomato pathogen Cladosporium fulvum reveals a compartmentalized genome architecture and the presence of a dispensable chromosome.</title>
        <authorList>
            <person name="Zaccaron A.Z."/>
            <person name="Chen L.H."/>
            <person name="Samaras A."/>
            <person name="Stergiopoulos I."/>
        </authorList>
    </citation>
    <scope>NUCLEOTIDE SEQUENCE</scope>
    <source>
        <strain evidence="8">Race5_Kim</strain>
    </source>
</reference>
<protein>
    <submittedName>
        <fullName evidence="8">FAD-dependent monooxygenase OpS4</fullName>
    </submittedName>
</protein>
<dbReference type="InterPro" id="IPR050493">
    <property type="entry name" value="FAD-dep_Monooxygenase_BioMet"/>
</dbReference>
<name>A0A9Q8PG80_PASFU</name>
<dbReference type="AlphaFoldDB" id="A0A9Q8PG80"/>
<evidence type="ECO:0000256" key="2">
    <source>
        <dbReference type="ARBA" id="ARBA00022630"/>
    </source>
</evidence>